<evidence type="ECO:0000256" key="1">
    <source>
        <dbReference type="SAM" id="MobiDB-lite"/>
    </source>
</evidence>
<protein>
    <submittedName>
        <fullName evidence="2">Uncharacterized protein</fullName>
    </submittedName>
</protein>
<evidence type="ECO:0000313" key="3">
    <source>
        <dbReference type="Proteomes" id="UP001066276"/>
    </source>
</evidence>
<name>A0AAV7UZM4_PLEWA</name>
<feature type="compositionally biased region" description="Basic residues" evidence="1">
    <location>
        <begin position="52"/>
        <end position="61"/>
    </location>
</feature>
<sequence>MPVAPHSEVLCFRVMEQCGRRGVKGLLADDDPSCWLPPWLLTAPSCVQPLRPRHLPGHRPPRLSGTRAPGSDSRRGLTLVGGPQDRGSHSVPLLSAPNGF</sequence>
<dbReference type="Proteomes" id="UP001066276">
    <property type="component" value="Chromosome 2_2"/>
</dbReference>
<comment type="caution">
    <text evidence="2">The sequence shown here is derived from an EMBL/GenBank/DDBJ whole genome shotgun (WGS) entry which is preliminary data.</text>
</comment>
<reference evidence="2" key="1">
    <citation type="journal article" date="2022" name="bioRxiv">
        <title>Sequencing and chromosome-scale assembly of the giantPleurodeles waltlgenome.</title>
        <authorList>
            <person name="Brown T."/>
            <person name="Elewa A."/>
            <person name="Iarovenko S."/>
            <person name="Subramanian E."/>
            <person name="Araus A.J."/>
            <person name="Petzold A."/>
            <person name="Susuki M."/>
            <person name="Suzuki K.-i.T."/>
            <person name="Hayashi T."/>
            <person name="Toyoda A."/>
            <person name="Oliveira C."/>
            <person name="Osipova E."/>
            <person name="Leigh N.D."/>
            <person name="Simon A."/>
            <person name="Yun M.H."/>
        </authorList>
    </citation>
    <scope>NUCLEOTIDE SEQUENCE</scope>
    <source>
        <strain evidence="2">20211129_DDA</strain>
        <tissue evidence="2">Liver</tissue>
    </source>
</reference>
<gene>
    <name evidence="2" type="ORF">NDU88_002702</name>
</gene>
<keyword evidence="3" id="KW-1185">Reference proteome</keyword>
<feature type="region of interest" description="Disordered" evidence="1">
    <location>
        <begin position="52"/>
        <end position="100"/>
    </location>
</feature>
<dbReference type="EMBL" id="JANPWB010000004">
    <property type="protein sequence ID" value="KAJ1193404.1"/>
    <property type="molecule type" value="Genomic_DNA"/>
</dbReference>
<organism evidence="2 3">
    <name type="scientific">Pleurodeles waltl</name>
    <name type="common">Iberian ribbed newt</name>
    <dbReference type="NCBI Taxonomy" id="8319"/>
    <lineage>
        <taxon>Eukaryota</taxon>
        <taxon>Metazoa</taxon>
        <taxon>Chordata</taxon>
        <taxon>Craniata</taxon>
        <taxon>Vertebrata</taxon>
        <taxon>Euteleostomi</taxon>
        <taxon>Amphibia</taxon>
        <taxon>Batrachia</taxon>
        <taxon>Caudata</taxon>
        <taxon>Salamandroidea</taxon>
        <taxon>Salamandridae</taxon>
        <taxon>Pleurodelinae</taxon>
        <taxon>Pleurodeles</taxon>
    </lineage>
</organism>
<evidence type="ECO:0000313" key="2">
    <source>
        <dbReference type="EMBL" id="KAJ1193404.1"/>
    </source>
</evidence>
<accession>A0AAV7UZM4</accession>
<dbReference type="AlphaFoldDB" id="A0AAV7UZM4"/>
<proteinExistence type="predicted"/>